<dbReference type="GO" id="GO:0006782">
    <property type="term" value="P:protoporphyrinogen IX biosynthetic process"/>
    <property type="evidence" value="ECO:0007669"/>
    <property type="project" value="UniProtKB-UniRule"/>
</dbReference>
<keyword evidence="12" id="KW-1133">Transmembrane helix</keyword>
<comment type="cofactor">
    <cofactor evidence="11">
        <name>FAD</name>
        <dbReference type="ChEBI" id="CHEBI:57692"/>
    </cofactor>
    <text evidence="11">Binds 1 FAD per subunit.</text>
</comment>
<feature type="domain" description="Amine oxidase" evidence="13">
    <location>
        <begin position="62"/>
        <end position="576"/>
    </location>
</feature>
<evidence type="ECO:0000313" key="15">
    <source>
        <dbReference type="Proteomes" id="UP000220158"/>
    </source>
</evidence>
<dbReference type="SUPFAM" id="SSF51905">
    <property type="entry name" value="FAD/NAD(P)-binding domain"/>
    <property type="match status" value="2"/>
</dbReference>
<dbReference type="GeneID" id="39735243"/>
<dbReference type="GO" id="GO:0004729">
    <property type="term" value="F:oxygen-dependent protoporphyrinogen oxidase activity"/>
    <property type="evidence" value="ECO:0007669"/>
    <property type="project" value="UniProtKB-UniRule"/>
</dbReference>
<keyword evidence="12" id="KW-0472">Membrane</keyword>
<keyword evidence="6 11" id="KW-0274">FAD</keyword>
<evidence type="ECO:0000256" key="4">
    <source>
        <dbReference type="ARBA" id="ARBA00012867"/>
    </source>
</evidence>
<evidence type="ECO:0000256" key="3">
    <source>
        <dbReference type="ARBA" id="ARBA00010551"/>
    </source>
</evidence>
<organism evidence="14 15">
    <name type="scientific">Plasmodium relictum</name>
    <dbReference type="NCBI Taxonomy" id="85471"/>
    <lineage>
        <taxon>Eukaryota</taxon>
        <taxon>Sar</taxon>
        <taxon>Alveolata</taxon>
        <taxon>Apicomplexa</taxon>
        <taxon>Aconoidasida</taxon>
        <taxon>Haemosporida</taxon>
        <taxon>Plasmodiidae</taxon>
        <taxon>Plasmodium</taxon>
        <taxon>Plasmodium (Haemamoeba)</taxon>
    </lineage>
</organism>
<comment type="function">
    <text evidence="1 11">Catalyzes the 6-electron oxidation of protoporphyrinogen-IX to form protoporphyrin-IX.</text>
</comment>
<dbReference type="EMBL" id="LN835301">
    <property type="protein sequence ID" value="CRG99142.1"/>
    <property type="molecule type" value="Genomic_DNA"/>
</dbReference>
<evidence type="ECO:0000256" key="10">
    <source>
        <dbReference type="ARBA" id="ARBA00047554"/>
    </source>
</evidence>
<evidence type="ECO:0000256" key="7">
    <source>
        <dbReference type="ARBA" id="ARBA00023002"/>
    </source>
</evidence>
<sequence length="602" mass="72148">MKIYYVNSCYFPLLSYKPNIIYYYIFLRQINRYDKNKLSSDEVYDIIIVGGGLFSCCLYYFLKRKNPLLKILIIEKEKILGGYIKTYKNNENFLFELGPNMFKLNNDSYNLIRELQLLRDVRILDKRLIRYIYYNNKLYPLHFNIIGYFLFPLIKISNKVKLIFKLFFKKYKNVNLYNDDISVKLYMKENFDSQHYKFLLLPLIYGSCGGNGNISAISFFSRNLKICKNNINNLCIWSEKKIEKKENKLNIRKVGNTFHNFCYKINKKEKIFQYMNILNKYNLSNYNEKMKLNDHNKRNAFHTNKKKNLNLIKEIFILIKNTYNKFLFLCEKLVKKNRQEKEKKKKKQIIGKIVSLKNGLYELISKLNNYINEEYVYINCEVDFIKRTDENLWMCSIKKKKKNYKIYSKNVVLTVNSKICSNIMRYILPFDIKSILLKFSYSNIISVTLYYNKEDVKIPTNFFGFLSSDKMAHILGCFYINNMFKERCNNDNIVLLTLYMGGQNNPNDIFLKKEEIENIISRDLKKIFQITNNIKPVILKIKKWYNAIPFYSHNYEKELRYFLNELKKPAYQNLYIDSGWITGTSISDRITSAKDLSEFMQS</sequence>
<dbReference type="UniPathway" id="UPA00251">
    <property type="reaction ID" value="UER00324"/>
</dbReference>
<comment type="similarity">
    <text evidence="3 11">Belongs to the protoporphyrinogen/coproporphyrinogen oxidase family. Protoporphyrinogen oxidase subfamily.</text>
</comment>
<dbReference type="SUPFAM" id="SSF54373">
    <property type="entry name" value="FAD-linked reductases, C-terminal domain"/>
    <property type="match status" value="1"/>
</dbReference>
<dbReference type="AlphaFoldDB" id="A0A1J1H346"/>
<feature type="transmembrane region" description="Helical" evidence="12">
    <location>
        <begin position="43"/>
        <end position="62"/>
    </location>
</feature>
<dbReference type="OMA" id="SADKTNH"/>
<reference evidence="14 15" key="1">
    <citation type="submission" date="2015-04" db="EMBL/GenBank/DDBJ databases">
        <authorList>
            <consortium name="Pathogen Informatics"/>
        </authorList>
    </citation>
    <scope>NUCLEOTIDE SEQUENCE [LARGE SCALE GENOMIC DNA]</scope>
    <source>
        <strain evidence="14 15">SGS1</strain>
    </source>
</reference>
<dbReference type="Proteomes" id="UP000220158">
    <property type="component" value="Chromosome 6"/>
</dbReference>
<evidence type="ECO:0000256" key="11">
    <source>
        <dbReference type="RuleBase" id="RU367069"/>
    </source>
</evidence>
<evidence type="ECO:0000256" key="2">
    <source>
        <dbReference type="ARBA" id="ARBA00005073"/>
    </source>
</evidence>
<comment type="pathway">
    <text evidence="2 11">Porphyrin-containing compound metabolism; protoporphyrin-IX biosynthesis; protoporphyrin-IX from protoporphyrinogen-IX: step 1/1.</text>
</comment>
<keyword evidence="9 11" id="KW-0627">Porphyrin biosynthesis</keyword>
<evidence type="ECO:0000256" key="8">
    <source>
        <dbReference type="ARBA" id="ARBA00023133"/>
    </source>
</evidence>
<evidence type="ECO:0000256" key="12">
    <source>
        <dbReference type="SAM" id="Phobius"/>
    </source>
</evidence>
<dbReference type="PANTHER" id="PTHR42923:SF3">
    <property type="entry name" value="PROTOPORPHYRINOGEN OXIDASE"/>
    <property type="match status" value="1"/>
</dbReference>
<keyword evidence="8 11" id="KW-0350">Heme biosynthesis</keyword>
<keyword evidence="5 11" id="KW-0285">Flavoprotein</keyword>
<dbReference type="InterPro" id="IPR050464">
    <property type="entry name" value="Zeta_carotene_desat/Oxidored"/>
</dbReference>
<comment type="catalytic activity">
    <reaction evidence="10 11">
        <text>protoporphyrinogen IX + 3 O2 = protoporphyrin IX + 3 H2O2</text>
        <dbReference type="Rhea" id="RHEA:25576"/>
        <dbReference type="ChEBI" id="CHEBI:15379"/>
        <dbReference type="ChEBI" id="CHEBI:16240"/>
        <dbReference type="ChEBI" id="CHEBI:57306"/>
        <dbReference type="ChEBI" id="CHEBI:57307"/>
        <dbReference type="EC" id="1.3.3.4"/>
    </reaction>
</comment>
<dbReference type="KEGG" id="prel:PRELSG_0611700"/>
<dbReference type="GO" id="GO:0005743">
    <property type="term" value="C:mitochondrial inner membrane"/>
    <property type="evidence" value="ECO:0007669"/>
    <property type="project" value="UniProtKB-SubCell"/>
</dbReference>
<keyword evidence="7 11" id="KW-0560">Oxidoreductase</keyword>
<keyword evidence="15" id="KW-1185">Reference proteome</keyword>
<dbReference type="OrthoDB" id="419752at2759"/>
<evidence type="ECO:0000256" key="1">
    <source>
        <dbReference type="ARBA" id="ARBA00002600"/>
    </source>
</evidence>
<evidence type="ECO:0000256" key="6">
    <source>
        <dbReference type="ARBA" id="ARBA00022827"/>
    </source>
</evidence>
<evidence type="ECO:0000256" key="9">
    <source>
        <dbReference type="ARBA" id="ARBA00023244"/>
    </source>
</evidence>
<dbReference type="InterPro" id="IPR002937">
    <property type="entry name" value="Amino_oxidase"/>
</dbReference>
<dbReference type="RefSeq" id="XP_028532150.1">
    <property type="nucleotide sequence ID" value="XM_028675575.1"/>
</dbReference>
<feature type="transmembrane region" description="Helical" evidence="12">
    <location>
        <begin position="138"/>
        <end position="154"/>
    </location>
</feature>
<dbReference type="InterPro" id="IPR036188">
    <property type="entry name" value="FAD/NAD-bd_sf"/>
</dbReference>
<dbReference type="PANTHER" id="PTHR42923">
    <property type="entry name" value="PROTOPORPHYRINOGEN OXIDASE"/>
    <property type="match status" value="1"/>
</dbReference>
<accession>A0A1J1H346</accession>
<dbReference type="InterPro" id="IPR004572">
    <property type="entry name" value="Protoporphyrinogen_oxidase"/>
</dbReference>
<comment type="subcellular location">
    <subcellularLocation>
        <location evidence="11">Mitochondrion inner membrane</location>
    </subcellularLocation>
</comment>
<protein>
    <recommendedName>
        <fullName evidence="4 11">Protoporphyrinogen oxidase</fullName>
        <ecNumber evidence="4 11">1.3.3.4</ecNumber>
    </recommendedName>
</protein>
<name>A0A1J1H346_PLARL</name>
<dbReference type="VEuPathDB" id="PlasmoDB:PRELSG_0611700"/>
<dbReference type="EC" id="1.3.3.4" evidence="4 11"/>
<evidence type="ECO:0000313" key="14">
    <source>
        <dbReference type="EMBL" id="CRG99142.1"/>
    </source>
</evidence>
<dbReference type="NCBIfam" id="TIGR00562">
    <property type="entry name" value="proto_IX_ox"/>
    <property type="match status" value="1"/>
</dbReference>
<gene>
    <name evidence="14" type="primary">PPO</name>
    <name evidence="14" type="ORF">PRELSG_0611700</name>
</gene>
<evidence type="ECO:0000259" key="13">
    <source>
        <dbReference type="Pfam" id="PF01593"/>
    </source>
</evidence>
<proteinExistence type="inferred from homology"/>
<evidence type="ECO:0000256" key="5">
    <source>
        <dbReference type="ARBA" id="ARBA00022630"/>
    </source>
</evidence>
<dbReference type="Gene3D" id="3.50.50.60">
    <property type="entry name" value="FAD/NAD(P)-binding domain"/>
    <property type="match status" value="2"/>
</dbReference>
<keyword evidence="12" id="KW-0812">Transmembrane</keyword>
<dbReference type="Pfam" id="PF01593">
    <property type="entry name" value="Amino_oxidase"/>
    <property type="match status" value="1"/>
</dbReference>